<organism evidence="2 3">
    <name type="scientific">Yersinia enterocolitica serotype O:8 / biotype 1B (strain NCTC 13174 / 8081)</name>
    <dbReference type="NCBI Taxonomy" id="393305"/>
    <lineage>
        <taxon>Bacteria</taxon>
        <taxon>Pseudomonadati</taxon>
        <taxon>Pseudomonadota</taxon>
        <taxon>Gammaproteobacteria</taxon>
        <taxon>Enterobacterales</taxon>
        <taxon>Yersiniaceae</taxon>
        <taxon>Yersinia</taxon>
    </lineage>
</organism>
<dbReference type="SUPFAM" id="SSF103515">
    <property type="entry name" value="Autotransporter"/>
    <property type="match status" value="1"/>
</dbReference>
<dbReference type="InterPro" id="IPR003991">
    <property type="entry name" value="Pertactin_virulence_factor"/>
</dbReference>
<dbReference type="SMART" id="SM00869">
    <property type="entry name" value="Autotransporter"/>
    <property type="match status" value="1"/>
</dbReference>
<dbReference type="Gene3D" id="2.40.128.130">
    <property type="entry name" value="Autotransporter beta-domain"/>
    <property type="match status" value="1"/>
</dbReference>
<proteinExistence type="predicted"/>
<protein>
    <submittedName>
        <fullName evidence="2">Autotransporter protein</fullName>
    </submittedName>
</protein>
<dbReference type="Proteomes" id="UP000000642">
    <property type="component" value="Chromosome"/>
</dbReference>
<feature type="domain" description="Autotransporter" evidence="1">
    <location>
        <begin position="493"/>
        <end position="763"/>
    </location>
</feature>
<dbReference type="PANTHER" id="PTHR35037:SF2">
    <property type="match status" value="1"/>
</dbReference>
<dbReference type="RefSeq" id="WP_011815957.1">
    <property type="nucleotide sequence ID" value="NC_008800.1"/>
</dbReference>
<dbReference type="InterPro" id="IPR005546">
    <property type="entry name" value="Autotransporte_beta"/>
</dbReference>
<dbReference type="InterPro" id="IPR006315">
    <property type="entry name" value="OM_autotransptr_brl_dom"/>
</dbReference>
<dbReference type="PRINTS" id="PR01484">
    <property type="entry name" value="PRTACTNFAMLY"/>
</dbReference>
<dbReference type="AlphaFoldDB" id="A1JKS8"/>
<dbReference type="NCBIfam" id="TIGR01414">
    <property type="entry name" value="autotrans_barl"/>
    <property type="match status" value="1"/>
</dbReference>
<dbReference type="PROSITE" id="PS51208">
    <property type="entry name" value="AUTOTRANSPORTER"/>
    <property type="match status" value="1"/>
</dbReference>
<reference evidence="2 3" key="1">
    <citation type="journal article" date="2006" name="PLoS Genet.">
        <title>The complete genome sequence and comparative genome analysis of the high pathogenicity Yersinia enterocolitica strain 8081.</title>
        <authorList>
            <person name="Thomson N.R."/>
            <person name="Howard S."/>
            <person name="Wren B.W."/>
            <person name="Holden M.T.G."/>
            <person name="Crossman L."/>
            <person name="Challis G.L."/>
            <person name="Churcher C."/>
            <person name="Mungall K."/>
            <person name="Brooks K."/>
            <person name="Chillingworth T."/>
            <person name="Feltwell T."/>
            <person name="Abdellah Z."/>
            <person name="Hauser H."/>
            <person name="Jagels K."/>
            <person name="Maddison M."/>
            <person name="Moule S."/>
            <person name="Sanders M."/>
            <person name="Whitehead S."/>
            <person name="Quail M.A."/>
            <person name="Dougan G."/>
            <person name="Parkhill J."/>
            <person name="Prentice M.B."/>
        </authorList>
    </citation>
    <scope>NUCLEOTIDE SEQUENCE [LARGE SCALE GENOMIC DNA]</scope>
    <source>
        <strain evidence="3">NCTC 13174 / 8081</strain>
    </source>
</reference>
<dbReference type="eggNOG" id="COG3468">
    <property type="taxonomic scope" value="Bacteria"/>
</dbReference>
<gene>
    <name evidence="2" type="ordered locus">YE1372</name>
</gene>
<accession>A1JKS8</accession>
<dbReference type="PANTHER" id="PTHR35037">
    <property type="entry name" value="C-TERMINAL REGION OF AIDA-LIKE PROTEIN"/>
    <property type="match status" value="1"/>
</dbReference>
<dbReference type="KEGG" id="yen:YE1372"/>
<dbReference type="InterPro" id="IPR036709">
    <property type="entry name" value="Autotransporte_beta_dom_sf"/>
</dbReference>
<dbReference type="HOGENOM" id="CLU_002318_1_0_6"/>
<dbReference type="EMBL" id="AM286415">
    <property type="protein sequence ID" value="CAL11465.1"/>
    <property type="molecule type" value="Genomic_DNA"/>
</dbReference>
<evidence type="ECO:0000313" key="3">
    <source>
        <dbReference type="Proteomes" id="UP000000642"/>
    </source>
</evidence>
<name>A1JKS8_YERE8</name>
<dbReference type="GO" id="GO:0019867">
    <property type="term" value="C:outer membrane"/>
    <property type="evidence" value="ECO:0007669"/>
    <property type="project" value="InterPro"/>
</dbReference>
<evidence type="ECO:0000313" key="2">
    <source>
        <dbReference type="EMBL" id="CAL11465.1"/>
    </source>
</evidence>
<dbReference type="OrthoDB" id="8610050at2"/>
<dbReference type="PATRIC" id="fig|393305.7.peg.1492"/>
<dbReference type="Pfam" id="PF03797">
    <property type="entry name" value="Autotransporter"/>
    <property type="match status" value="1"/>
</dbReference>
<dbReference type="InterPro" id="IPR051551">
    <property type="entry name" value="Autotransporter_adhesion"/>
</dbReference>
<sequence length="763" mass="83839">MHNSQHASKLFRPLFLTVAISNIIWPEFTMAQTREFTYSATIPGPSSVALSDAIAGDGNYNATINVDNPDKPLEVYFGQTETLQKTYDIGNYSVDIYGQNTTDSSYTVFFGLAVDSNNAVSINNFSYNNNLKVGGDNHHHNSTALIASDGSKVTIDGKVYINSLVEMDTSGSETASIANNGLYATGMGSTITANNGDVYINTYAKNFLELLGENASYTGGGAKSDAVSGKHGGQVIINETGQYQVNLLGNLDLGNAFGLGSSITVVLNGSDSYWHGTEANEYNADSNTWAGILDVTLMNKAQWIPDAVNAEISALTLQNGGTVNLHGFNLHTNKSQNEGVKVYDLKGSDGIFLIDVNISKTDDQRKNDSDFIEVVSSSTGGSHYIEALNVDKLANLSEDIWVADAASNVSFKADDQIDVNNEYVYDYKPIIRSDIRDGDPLSQYGTNWYISGIDKKLSAVSDTVLANAGVNYATATARLEIDSLNKRLGELRNDQQENGIWLRYKGGEMKSKDTSHFKNQYDFYQLGYDNKDEYENGIWTKGIAAHYLDGKSEFDYGSGDNKSYGGSLYSSWNRPDQQDYVDLVFKYSHLKSNFDYRNTLGTGGHGTGSNSSWSVSAEYGREFSLDNGNFIEPQGQLVYTYLNKADYSTNSGLLVSQDNINSVIGRAGVRVGHRFEGKSNNDIYLKADLLREFAGDRNVTIRGKDTVLVDNQNGKDNWIVYGIGTNIQFTEDNNSRFYLDLEKSSGGDINTQWQVNAGLRWEW</sequence>
<evidence type="ECO:0000259" key="1">
    <source>
        <dbReference type="PROSITE" id="PS51208"/>
    </source>
</evidence>